<proteinExistence type="predicted"/>
<dbReference type="InterPro" id="IPR038277">
    <property type="entry name" value="UreF_sf"/>
</dbReference>
<dbReference type="EMBL" id="KK112852">
    <property type="protein sequence ID" value="KFM58692.1"/>
    <property type="molecule type" value="Genomic_DNA"/>
</dbReference>
<evidence type="ECO:0000313" key="1">
    <source>
        <dbReference type="EMBL" id="KFM58692.1"/>
    </source>
</evidence>
<gene>
    <name evidence="1" type="ORF">X975_03338</name>
</gene>
<dbReference type="AlphaFoldDB" id="A0A087T0Q3"/>
<organism evidence="1 2">
    <name type="scientific">Stegodyphus mimosarum</name>
    <name type="common">African social velvet spider</name>
    <dbReference type="NCBI Taxonomy" id="407821"/>
    <lineage>
        <taxon>Eukaryota</taxon>
        <taxon>Metazoa</taxon>
        <taxon>Ecdysozoa</taxon>
        <taxon>Arthropoda</taxon>
        <taxon>Chelicerata</taxon>
        <taxon>Arachnida</taxon>
        <taxon>Araneae</taxon>
        <taxon>Araneomorphae</taxon>
        <taxon>Entelegynae</taxon>
        <taxon>Eresoidea</taxon>
        <taxon>Eresidae</taxon>
        <taxon>Stegodyphus</taxon>
    </lineage>
</organism>
<feature type="non-terminal residue" evidence="1">
    <location>
        <position position="43"/>
    </location>
</feature>
<sequence>MERDDMYTVLQICDSAFPTGGFSHSMGTEAAVQNLYVQNTNDV</sequence>
<reference evidence="1 2" key="1">
    <citation type="submission" date="2013-11" db="EMBL/GenBank/DDBJ databases">
        <title>Genome sequencing of Stegodyphus mimosarum.</title>
        <authorList>
            <person name="Bechsgaard J."/>
        </authorList>
    </citation>
    <scope>NUCLEOTIDE SEQUENCE [LARGE SCALE GENOMIC DNA]</scope>
</reference>
<name>A0A087T0Q3_STEMI</name>
<evidence type="ECO:0008006" key="3">
    <source>
        <dbReference type="Google" id="ProtNLM"/>
    </source>
</evidence>
<evidence type="ECO:0000313" key="2">
    <source>
        <dbReference type="Proteomes" id="UP000054359"/>
    </source>
</evidence>
<accession>A0A087T0Q3</accession>
<dbReference type="Gene3D" id="1.10.4190.10">
    <property type="entry name" value="Urease accessory protein UreF"/>
    <property type="match status" value="1"/>
</dbReference>
<dbReference type="Proteomes" id="UP000054359">
    <property type="component" value="Unassembled WGS sequence"/>
</dbReference>
<keyword evidence="2" id="KW-1185">Reference proteome</keyword>
<dbReference type="OrthoDB" id="2550922at2759"/>
<protein>
    <recommendedName>
        <fullName evidence="3">Urease accessory protein UreF</fullName>
    </recommendedName>
</protein>